<evidence type="ECO:0000313" key="1">
    <source>
        <dbReference type="EMBL" id="SEW31549.1"/>
    </source>
</evidence>
<proteinExistence type="predicted"/>
<sequence>MPTCGNCGAYVTRDFVRVFGVDGDIQGCPDCATYRELYTGAGVVHPAGNENQSASLPHSGR</sequence>
<protein>
    <recommendedName>
        <fullName evidence="3">Small CPxCG-related zinc finger protein</fullName>
    </recommendedName>
</protein>
<dbReference type="Proteomes" id="UP000183275">
    <property type="component" value="Unassembled WGS sequence"/>
</dbReference>
<dbReference type="Pfam" id="PF24444">
    <property type="entry name" value="DUF7563"/>
    <property type="match status" value="1"/>
</dbReference>
<dbReference type="AlphaFoldDB" id="A0A1I0QVE3"/>
<dbReference type="RefSeq" id="WP_049989987.1">
    <property type="nucleotide sequence ID" value="NZ_FOIS01000005.1"/>
</dbReference>
<dbReference type="OrthoDB" id="195311at2157"/>
<reference evidence="2" key="1">
    <citation type="submission" date="2016-10" db="EMBL/GenBank/DDBJ databases">
        <authorList>
            <person name="Varghese N."/>
        </authorList>
    </citation>
    <scope>NUCLEOTIDE SEQUENCE [LARGE SCALE GENOMIC DNA]</scope>
    <source>
        <strain evidence="2">CGMCC 1.12284</strain>
    </source>
</reference>
<keyword evidence="2" id="KW-1185">Reference proteome</keyword>
<accession>A0A1I0QVE3</accession>
<gene>
    <name evidence="1" type="ORF">SAMN05216285_4014</name>
</gene>
<evidence type="ECO:0000313" key="2">
    <source>
        <dbReference type="Proteomes" id="UP000183275"/>
    </source>
</evidence>
<name>A0A1I0QVE3_9EURY</name>
<dbReference type="EMBL" id="FOIS01000005">
    <property type="protein sequence ID" value="SEW31549.1"/>
    <property type="molecule type" value="Genomic_DNA"/>
</dbReference>
<dbReference type="InterPro" id="IPR055985">
    <property type="entry name" value="DUF7563"/>
</dbReference>
<organism evidence="1 2">
    <name type="scientific">Natrinema salifodinae</name>
    <dbReference type="NCBI Taxonomy" id="1202768"/>
    <lineage>
        <taxon>Archaea</taxon>
        <taxon>Methanobacteriati</taxon>
        <taxon>Methanobacteriota</taxon>
        <taxon>Stenosarchaea group</taxon>
        <taxon>Halobacteria</taxon>
        <taxon>Halobacteriales</taxon>
        <taxon>Natrialbaceae</taxon>
        <taxon>Natrinema</taxon>
    </lineage>
</organism>
<evidence type="ECO:0008006" key="3">
    <source>
        <dbReference type="Google" id="ProtNLM"/>
    </source>
</evidence>